<dbReference type="AlphaFoldDB" id="A0A8H6Y0W2"/>
<dbReference type="Proteomes" id="UP000620124">
    <property type="component" value="Unassembled WGS sequence"/>
</dbReference>
<dbReference type="OrthoDB" id="73875at2759"/>
<organism evidence="3 4">
    <name type="scientific">Mycena venus</name>
    <dbReference type="NCBI Taxonomy" id="2733690"/>
    <lineage>
        <taxon>Eukaryota</taxon>
        <taxon>Fungi</taxon>
        <taxon>Dikarya</taxon>
        <taxon>Basidiomycota</taxon>
        <taxon>Agaricomycotina</taxon>
        <taxon>Agaricomycetes</taxon>
        <taxon>Agaricomycetidae</taxon>
        <taxon>Agaricales</taxon>
        <taxon>Marasmiineae</taxon>
        <taxon>Mycenaceae</taxon>
        <taxon>Mycena</taxon>
    </lineage>
</organism>
<evidence type="ECO:0000256" key="1">
    <source>
        <dbReference type="SAM" id="MobiDB-lite"/>
    </source>
</evidence>
<sequence length="945" mass="97665">MHISIIGSQLGVLSCAVGALGLRGVPGVRVSPVTGPPASVSNLGVSSLSTTLSTSASAFHTGVVSVVSSPIPGTMDVSARPPSSIPHSTSAPETITSSLGKRAAIPACLKTVELSCLNLAANCINSVNSGNFNNLWGIQSCVAAATCYGVGDLITSVECQTGLTVTNAAQASLDYTNIYAGIVGSCAFASGGCPITQQNFIDFYYGTLTAINTANFPSSSAVVIALWNAITTWAATGSTVPYLNFNDWLHFSSFPSTTTTTAIPIPTYTEIDWNPNPAPPSGAVSEIFVTSTTTVIIVIPTTTTTVVIAGASITLAPGGTPVNGPLPSGVSIPGAITPTWNPNIIPPTSVSSVTFTAPPSFTTVVVVPTASNSPPQNITGPPGDKNSNGDDWWLLLFPGIIGGLLPADIGIPGGFKPTAAPPPGWVGPWTDPDPTSSTSTKSTSASSSSSSSSCPQPTSVYALSDDSADTDWEDLGTDPDRRRNTLEARAGRTISLPICGISAANGNAIANPNTVSLGAGTYWSIGTKVPIGVGTVLTPTNVNGRPVGNGAGLVNQEHVFELGYLSQYFTALINNNGLTCAWVLNNVYNRVGLDGVTPWSISLLQDIDQTINMVWVDKPLNQAKSNVVNQDVSTPQGANINSITDFMPGGASFNLIQDLEYFIRNFATLGTYFGNTAATFQATALRVQNRLSQITPDTPDVNLPVAFNSWLRNLVSTYPNGCTSRGNAAFQAYHTKMTTIANQVNNGVVPPCFPLYATGITAQTIPNWQALVPPPPNLPACNSPGTEGNIQFGINPNGTPEMSLNIHRILGSDNPDFYSLGDGADFSDDHFIADDLSAQYPACPGAWDVGLSAGPTAGSTDAYLSVNCMGQTGNQVTAGISFVINNQVLDCVSIYTNVAVAGGGIDIVIVCAATTAAATTCANAVLQTTYPTGNLLTGSLEFIPT</sequence>
<feature type="chain" id="PRO_5034857033" evidence="2">
    <location>
        <begin position="22"/>
        <end position="945"/>
    </location>
</feature>
<evidence type="ECO:0000313" key="4">
    <source>
        <dbReference type="Proteomes" id="UP000620124"/>
    </source>
</evidence>
<comment type="caution">
    <text evidence="3">The sequence shown here is derived from an EMBL/GenBank/DDBJ whole genome shotgun (WGS) entry which is preliminary data.</text>
</comment>
<keyword evidence="2" id="KW-0732">Signal</keyword>
<feature type="compositionally biased region" description="Low complexity" evidence="1">
    <location>
        <begin position="435"/>
        <end position="453"/>
    </location>
</feature>
<gene>
    <name evidence="3" type="ORF">MVEN_01291600</name>
</gene>
<evidence type="ECO:0000256" key="2">
    <source>
        <dbReference type="SAM" id="SignalP"/>
    </source>
</evidence>
<name>A0A8H6Y0W2_9AGAR</name>
<evidence type="ECO:0000313" key="3">
    <source>
        <dbReference type="EMBL" id="KAF7349909.1"/>
    </source>
</evidence>
<feature type="compositionally biased region" description="Acidic residues" evidence="1">
    <location>
        <begin position="466"/>
        <end position="477"/>
    </location>
</feature>
<protein>
    <submittedName>
        <fullName evidence="3">Chitin synthase</fullName>
    </submittedName>
</protein>
<accession>A0A8H6Y0W2</accession>
<dbReference type="EMBL" id="JACAZI010000010">
    <property type="protein sequence ID" value="KAF7349909.1"/>
    <property type="molecule type" value="Genomic_DNA"/>
</dbReference>
<feature type="signal peptide" evidence="2">
    <location>
        <begin position="1"/>
        <end position="21"/>
    </location>
</feature>
<proteinExistence type="predicted"/>
<reference evidence="3" key="1">
    <citation type="submission" date="2020-05" db="EMBL/GenBank/DDBJ databases">
        <title>Mycena genomes resolve the evolution of fungal bioluminescence.</title>
        <authorList>
            <person name="Tsai I.J."/>
        </authorList>
    </citation>
    <scope>NUCLEOTIDE SEQUENCE</scope>
    <source>
        <strain evidence="3">CCC161011</strain>
    </source>
</reference>
<keyword evidence="4" id="KW-1185">Reference proteome</keyword>
<feature type="region of interest" description="Disordered" evidence="1">
    <location>
        <begin position="415"/>
        <end position="486"/>
    </location>
</feature>